<gene>
    <name evidence="2" type="ORF">GCM10023224_02370</name>
</gene>
<evidence type="ECO:0000313" key="2">
    <source>
        <dbReference type="EMBL" id="GAA4927030.1"/>
    </source>
</evidence>
<feature type="domain" description="Methyltransferase" evidence="1">
    <location>
        <begin position="55"/>
        <end position="151"/>
    </location>
</feature>
<dbReference type="InterPro" id="IPR029063">
    <property type="entry name" value="SAM-dependent_MTases_sf"/>
</dbReference>
<organism evidence="2 3">
    <name type="scientific">Streptomonospora halophila</name>
    <dbReference type="NCBI Taxonomy" id="427369"/>
    <lineage>
        <taxon>Bacteria</taxon>
        <taxon>Bacillati</taxon>
        <taxon>Actinomycetota</taxon>
        <taxon>Actinomycetes</taxon>
        <taxon>Streptosporangiales</taxon>
        <taxon>Nocardiopsidaceae</taxon>
        <taxon>Streptomonospora</taxon>
    </lineage>
</organism>
<dbReference type="PANTHER" id="PTHR42912">
    <property type="entry name" value="METHYLTRANSFERASE"/>
    <property type="match status" value="1"/>
</dbReference>
<dbReference type="Proteomes" id="UP001499993">
    <property type="component" value="Unassembled WGS sequence"/>
</dbReference>
<keyword evidence="2" id="KW-0489">Methyltransferase</keyword>
<dbReference type="Gene3D" id="3.40.50.150">
    <property type="entry name" value="Vaccinia Virus protein VP39"/>
    <property type="match status" value="1"/>
</dbReference>
<protein>
    <submittedName>
        <fullName evidence="2">Class I SAM-dependent methyltransferase</fullName>
    </submittedName>
</protein>
<dbReference type="InterPro" id="IPR050508">
    <property type="entry name" value="Methyltransf_Superfamily"/>
</dbReference>
<dbReference type="GO" id="GO:0008168">
    <property type="term" value="F:methyltransferase activity"/>
    <property type="evidence" value="ECO:0007669"/>
    <property type="project" value="UniProtKB-KW"/>
</dbReference>
<dbReference type="EMBL" id="BAABIK010000001">
    <property type="protein sequence ID" value="GAA4927030.1"/>
    <property type="molecule type" value="Genomic_DNA"/>
</dbReference>
<dbReference type="Pfam" id="PF13649">
    <property type="entry name" value="Methyltransf_25"/>
    <property type="match status" value="1"/>
</dbReference>
<proteinExistence type="predicted"/>
<keyword evidence="3" id="KW-1185">Reference proteome</keyword>
<dbReference type="PANTHER" id="PTHR42912:SF95">
    <property type="entry name" value="METHYLTRANSFERASE TYPE 11 DOMAIN-CONTAINING PROTEIN"/>
    <property type="match status" value="1"/>
</dbReference>
<reference evidence="3" key="1">
    <citation type="journal article" date="2019" name="Int. J. Syst. Evol. Microbiol.">
        <title>The Global Catalogue of Microorganisms (GCM) 10K type strain sequencing project: providing services to taxonomists for standard genome sequencing and annotation.</title>
        <authorList>
            <consortium name="The Broad Institute Genomics Platform"/>
            <consortium name="The Broad Institute Genome Sequencing Center for Infectious Disease"/>
            <person name="Wu L."/>
            <person name="Ma J."/>
        </authorList>
    </citation>
    <scope>NUCLEOTIDE SEQUENCE [LARGE SCALE GENOMIC DNA]</scope>
    <source>
        <strain evidence="3">JCM 18123</strain>
    </source>
</reference>
<sequence length="200" mass="20886">MGRRRLWNGEPVGANPFALPRGPLGVAAGWVLAVTNRRQQADVLAALAPGAYRSVLEVGCGPGVLLGLLASAPGVEEVAGVDPSQRMVSMSRRRNAAALRAGRLRVHPGSAGATGEPDAAFDLVVTVNTVAMWPSLDEGAAELHRVLRPGGRAAVSWHGASSRFALTGEEDATVLAALRRRFGAAERRDLGSAVLFEAPR</sequence>
<dbReference type="CDD" id="cd02440">
    <property type="entry name" value="AdoMet_MTases"/>
    <property type="match status" value="1"/>
</dbReference>
<accession>A0ABP9G375</accession>
<dbReference type="RefSeq" id="WP_345555068.1">
    <property type="nucleotide sequence ID" value="NZ_BAABIK010000001.1"/>
</dbReference>
<evidence type="ECO:0000313" key="3">
    <source>
        <dbReference type="Proteomes" id="UP001499993"/>
    </source>
</evidence>
<evidence type="ECO:0000259" key="1">
    <source>
        <dbReference type="Pfam" id="PF13649"/>
    </source>
</evidence>
<dbReference type="GO" id="GO:0032259">
    <property type="term" value="P:methylation"/>
    <property type="evidence" value="ECO:0007669"/>
    <property type="project" value="UniProtKB-KW"/>
</dbReference>
<dbReference type="SUPFAM" id="SSF53335">
    <property type="entry name" value="S-adenosyl-L-methionine-dependent methyltransferases"/>
    <property type="match status" value="1"/>
</dbReference>
<name>A0ABP9G375_9ACTN</name>
<keyword evidence="2" id="KW-0808">Transferase</keyword>
<dbReference type="InterPro" id="IPR041698">
    <property type="entry name" value="Methyltransf_25"/>
</dbReference>
<comment type="caution">
    <text evidence="2">The sequence shown here is derived from an EMBL/GenBank/DDBJ whole genome shotgun (WGS) entry which is preliminary data.</text>
</comment>